<evidence type="ECO:0000256" key="1">
    <source>
        <dbReference type="ARBA" id="ARBA00001946"/>
    </source>
</evidence>
<protein>
    <submittedName>
        <fullName evidence="10">Phosphomannomutase</fullName>
    </submittedName>
</protein>
<accession>A0AAE5BU07</accession>
<evidence type="ECO:0000259" key="9">
    <source>
        <dbReference type="Pfam" id="PF02879"/>
    </source>
</evidence>
<dbReference type="GO" id="GO:0000287">
    <property type="term" value="F:magnesium ion binding"/>
    <property type="evidence" value="ECO:0007669"/>
    <property type="project" value="InterPro"/>
</dbReference>
<dbReference type="EMBL" id="JAABNR010000029">
    <property type="protein sequence ID" value="NBZ89660.1"/>
    <property type="molecule type" value="Genomic_DNA"/>
</dbReference>
<evidence type="ECO:0000259" key="8">
    <source>
        <dbReference type="Pfam" id="PF02878"/>
    </source>
</evidence>
<dbReference type="GO" id="GO:0006048">
    <property type="term" value="P:UDP-N-acetylglucosamine biosynthetic process"/>
    <property type="evidence" value="ECO:0007669"/>
    <property type="project" value="TreeGrafter"/>
</dbReference>
<dbReference type="InterPro" id="IPR005844">
    <property type="entry name" value="A-D-PHexomutase_a/b/a-I"/>
</dbReference>
<name>A0AAE5BU07_9RHOB</name>
<dbReference type="InterPro" id="IPR005845">
    <property type="entry name" value="A-D-PHexomutase_a/b/a-II"/>
</dbReference>
<dbReference type="RefSeq" id="WP_168776459.1">
    <property type="nucleotide sequence ID" value="NZ_JAABNR010000029.1"/>
</dbReference>
<feature type="domain" description="Alpha-D-phosphohexomutase alpha/beta/alpha" evidence="9">
    <location>
        <begin position="149"/>
        <end position="250"/>
    </location>
</feature>
<dbReference type="GO" id="GO:0005975">
    <property type="term" value="P:carbohydrate metabolic process"/>
    <property type="evidence" value="ECO:0007669"/>
    <property type="project" value="InterPro"/>
</dbReference>
<organism evidence="10 11">
    <name type="scientific">Stagnihabitans tardus</name>
    <dbReference type="NCBI Taxonomy" id="2699202"/>
    <lineage>
        <taxon>Bacteria</taxon>
        <taxon>Pseudomonadati</taxon>
        <taxon>Pseudomonadota</taxon>
        <taxon>Alphaproteobacteria</taxon>
        <taxon>Rhodobacterales</taxon>
        <taxon>Paracoccaceae</taxon>
        <taxon>Stagnihabitans</taxon>
    </lineage>
</organism>
<evidence type="ECO:0000256" key="6">
    <source>
        <dbReference type="ARBA" id="ARBA00023235"/>
    </source>
</evidence>
<dbReference type="InterPro" id="IPR050060">
    <property type="entry name" value="Phosphoglucosamine_mutase"/>
</dbReference>
<dbReference type="SUPFAM" id="SSF53738">
    <property type="entry name" value="Phosphoglucomutase, first 3 domains"/>
    <property type="match status" value="3"/>
</dbReference>
<evidence type="ECO:0000256" key="3">
    <source>
        <dbReference type="ARBA" id="ARBA00022553"/>
    </source>
</evidence>
<dbReference type="Pfam" id="PF02879">
    <property type="entry name" value="PGM_PMM_II"/>
    <property type="match status" value="1"/>
</dbReference>
<evidence type="ECO:0000256" key="7">
    <source>
        <dbReference type="RuleBase" id="RU004326"/>
    </source>
</evidence>
<dbReference type="Gene3D" id="3.30.310.50">
    <property type="entry name" value="Alpha-D-phosphohexomutase, C-terminal domain"/>
    <property type="match status" value="1"/>
</dbReference>
<dbReference type="AlphaFoldDB" id="A0AAE5BU07"/>
<keyword evidence="11" id="KW-1185">Reference proteome</keyword>
<dbReference type="InterPro" id="IPR016055">
    <property type="entry name" value="A-D-PHexomutase_a/b/a-I/II/III"/>
</dbReference>
<evidence type="ECO:0000313" key="10">
    <source>
        <dbReference type="EMBL" id="NBZ89660.1"/>
    </source>
</evidence>
<dbReference type="Proteomes" id="UP001193501">
    <property type="component" value="Unassembled WGS sequence"/>
</dbReference>
<dbReference type="GO" id="GO:0004615">
    <property type="term" value="F:phosphomannomutase activity"/>
    <property type="evidence" value="ECO:0007669"/>
    <property type="project" value="TreeGrafter"/>
</dbReference>
<comment type="similarity">
    <text evidence="2 7">Belongs to the phosphohexose mutase family.</text>
</comment>
<dbReference type="SUPFAM" id="SSF55957">
    <property type="entry name" value="Phosphoglucomutase, C-terminal domain"/>
    <property type="match status" value="1"/>
</dbReference>
<sequence>MAPKFGTSGLRGLVTELTADLVADYTRAFLACIEPVSGRVPGLYLGRDLRESSPLLARIVAEAARGEGVRVVDCGALPTPALALSAMAAGAPAIMVTGSHIPADRNGLKFYLPGGEITKAHEAAILAGLGRAPQGKTASIETDLQAPARYMSRYVQAFPGALSGARIGLWAHSSVARDLLSQTLAALGAQVTELGRSDHFIPVDTEAVDAATREQLRLWAAAAKDEGAAFDALVSTDGDADRPLVTDQTGAVIPGDILGQVTAQALSASVVVTPVSSNSGADDLFETRRTKIGSPFVIAAMEKETGAVVGYEANGGFLLGFDSATLPRLMTRDAFLPIIATLAAARLPQGFDLKARVAREPARFTATDRIEHIPTARSAAFLAGLLADELARCALLETLSLPTAHMIDTTDGLRMTVPGGRVLHLRPSGNAPEFRIYAEAASPAGAEALLRAAQSRVAEHLGAR</sequence>
<dbReference type="Pfam" id="PF02878">
    <property type="entry name" value="PGM_PMM_I"/>
    <property type="match status" value="1"/>
</dbReference>
<dbReference type="InterPro" id="IPR016066">
    <property type="entry name" value="A-D-PHexomutase_CS"/>
</dbReference>
<feature type="domain" description="Alpha-D-phosphohexomutase alpha/beta/alpha" evidence="8">
    <location>
        <begin position="4"/>
        <end position="127"/>
    </location>
</feature>
<evidence type="ECO:0000256" key="2">
    <source>
        <dbReference type="ARBA" id="ARBA00010231"/>
    </source>
</evidence>
<dbReference type="PANTHER" id="PTHR42946:SF1">
    <property type="entry name" value="PHOSPHOGLUCOMUTASE (ALPHA-D-GLUCOSE-1,6-BISPHOSPHATE-DEPENDENT)"/>
    <property type="match status" value="1"/>
</dbReference>
<evidence type="ECO:0000313" key="11">
    <source>
        <dbReference type="Proteomes" id="UP001193501"/>
    </source>
</evidence>
<evidence type="ECO:0000256" key="4">
    <source>
        <dbReference type="ARBA" id="ARBA00022723"/>
    </source>
</evidence>
<dbReference type="GO" id="GO:0009252">
    <property type="term" value="P:peptidoglycan biosynthetic process"/>
    <property type="evidence" value="ECO:0007669"/>
    <property type="project" value="TreeGrafter"/>
</dbReference>
<dbReference type="PROSITE" id="PS00710">
    <property type="entry name" value="PGM_PMM"/>
    <property type="match status" value="1"/>
</dbReference>
<gene>
    <name evidence="10" type="ORF">GV832_18895</name>
</gene>
<keyword evidence="5 7" id="KW-0460">Magnesium</keyword>
<dbReference type="GO" id="GO:0005829">
    <property type="term" value="C:cytosol"/>
    <property type="evidence" value="ECO:0007669"/>
    <property type="project" value="TreeGrafter"/>
</dbReference>
<dbReference type="PANTHER" id="PTHR42946">
    <property type="entry name" value="PHOSPHOHEXOSE MUTASE"/>
    <property type="match status" value="1"/>
</dbReference>
<dbReference type="InterPro" id="IPR036900">
    <property type="entry name" value="A-D-PHexomutase_C_sf"/>
</dbReference>
<keyword evidence="3" id="KW-0597">Phosphoprotein</keyword>
<keyword evidence="4 7" id="KW-0479">Metal-binding</keyword>
<keyword evidence="6" id="KW-0413">Isomerase</keyword>
<dbReference type="Gene3D" id="3.40.120.10">
    <property type="entry name" value="Alpha-D-Glucose-1,6-Bisphosphate, subunit A, domain 3"/>
    <property type="match status" value="3"/>
</dbReference>
<dbReference type="GO" id="GO:0008966">
    <property type="term" value="F:phosphoglucosamine mutase activity"/>
    <property type="evidence" value="ECO:0007669"/>
    <property type="project" value="TreeGrafter"/>
</dbReference>
<evidence type="ECO:0000256" key="5">
    <source>
        <dbReference type="ARBA" id="ARBA00022842"/>
    </source>
</evidence>
<proteinExistence type="inferred from homology"/>
<comment type="cofactor">
    <cofactor evidence="1">
        <name>Mg(2+)</name>
        <dbReference type="ChEBI" id="CHEBI:18420"/>
    </cofactor>
</comment>
<comment type="caution">
    <text evidence="10">The sequence shown here is derived from an EMBL/GenBank/DDBJ whole genome shotgun (WGS) entry which is preliminary data.</text>
</comment>
<reference evidence="10" key="1">
    <citation type="submission" date="2020-01" db="EMBL/GenBank/DDBJ databases">
        <authorList>
            <person name="Chen W.-M."/>
        </authorList>
    </citation>
    <scope>NUCLEOTIDE SEQUENCE</scope>
    <source>
        <strain evidence="10">CYK-10</strain>
    </source>
</reference>